<dbReference type="SUPFAM" id="SSF52266">
    <property type="entry name" value="SGNH hydrolase"/>
    <property type="match status" value="1"/>
</dbReference>
<feature type="domain" description="SGNH hydrolase-type esterase" evidence="1">
    <location>
        <begin position="50"/>
        <end position="218"/>
    </location>
</feature>
<evidence type="ECO:0000313" key="2">
    <source>
        <dbReference type="EMBL" id="WNC69310.1"/>
    </source>
</evidence>
<dbReference type="RefSeq" id="WP_348388453.1">
    <property type="nucleotide sequence ID" value="NZ_CP134146.1"/>
</dbReference>
<dbReference type="CDD" id="cd01836">
    <property type="entry name" value="FeeA_FeeB_like"/>
    <property type="match status" value="1"/>
</dbReference>
<protein>
    <submittedName>
        <fullName evidence="2">SGNH/GDSL hydrolase family protein</fullName>
    </submittedName>
</protein>
<evidence type="ECO:0000259" key="1">
    <source>
        <dbReference type="Pfam" id="PF13472"/>
    </source>
</evidence>
<evidence type="ECO:0000313" key="3">
    <source>
        <dbReference type="Proteomes" id="UP001248581"/>
    </source>
</evidence>
<dbReference type="InterPro" id="IPR036514">
    <property type="entry name" value="SGNH_hydro_sf"/>
</dbReference>
<dbReference type="GO" id="GO:0016787">
    <property type="term" value="F:hydrolase activity"/>
    <property type="evidence" value="ECO:0007669"/>
    <property type="project" value="UniProtKB-KW"/>
</dbReference>
<dbReference type="Proteomes" id="UP001248581">
    <property type="component" value="Chromosome"/>
</dbReference>
<sequence length="232" mass="25726">MLNKLLGFSLMPLIYLQGIKVRKTVPELPEPQGLREGINGAGAQLNLLIIGDSAAAGVGVNHQRNALLGNLINNLQHRHRVNWQLHASTGATTADTIKAIDDLKSQKIDVIVTSLGVNDVTSGISAKTWLNNQLQLRQKLLRKFNPRLLLLSSLPPMGKIQVLPQPLRWFVGTRAEEFDQLLKQSCKGVCQYLQINVGKVDDMLAIDGFHPSARLYQIWGQQAAKLIQEQVY</sequence>
<accession>A0ABY9TKI7</accession>
<name>A0ABY9TKI7_9GAMM</name>
<gene>
    <name evidence="2" type="ORF">RI845_03945</name>
</gene>
<keyword evidence="3" id="KW-1185">Reference proteome</keyword>
<organism evidence="2 3">
    <name type="scientific">Thalassotalea nanhaiensis</name>
    <dbReference type="NCBI Taxonomy" id="3065648"/>
    <lineage>
        <taxon>Bacteria</taxon>
        <taxon>Pseudomonadati</taxon>
        <taxon>Pseudomonadota</taxon>
        <taxon>Gammaproteobacteria</taxon>
        <taxon>Alteromonadales</taxon>
        <taxon>Colwelliaceae</taxon>
        <taxon>Thalassotalea</taxon>
    </lineage>
</organism>
<dbReference type="Gene3D" id="3.40.50.1110">
    <property type="entry name" value="SGNH hydrolase"/>
    <property type="match status" value="1"/>
</dbReference>
<dbReference type="Pfam" id="PF13472">
    <property type="entry name" value="Lipase_GDSL_2"/>
    <property type="match status" value="1"/>
</dbReference>
<dbReference type="InterPro" id="IPR013830">
    <property type="entry name" value="SGNH_hydro"/>
</dbReference>
<reference evidence="3" key="1">
    <citation type="submission" date="2023-09" db="EMBL/GenBank/DDBJ databases">
        <authorList>
            <person name="Li S."/>
            <person name="Li X."/>
            <person name="Zhang C."/>
            <person name="Zhao Z."/>
        </authorList>
    </citation>
    <scope>NUCLEOTIDE SEQUENCE [LARGE SCALE GENOMIC DNA]</scope>
    <source>
        <strain evidence="3">SQ345</strain>
    </source>
</reference>
<proteinExistence type="predicted"/>
<keyword evidence="2" id="KW-0378">Hydrolase</keyword>
<dbReference type="EMBL" id="CP134146">
    <property type="protein sequence ID" value="WNC69310.1"/>
    <property type="molecule type" value="Genomic_DNA"/>
</dbReference>